<feature type="binding site" evidence="12">
    <location>
        <position position="280"/>
    </location>
    <ligand>
        <name>ATP</name>
        <dbReference type="ChEBI" id="CHEBI:30616"/>
    </ligand>
</feature>
<gene>
    <name evidence="12 14" type="primary">rbsK</name>
    <name evidence="14" type="ORF">ENT37_14200</name>
</gene>
<accession>A0A7C4KJ09</accession>
<keyword evidence="9 12" id="KW-0460">Magnesium</keyword>
<dbReference type="GO" id="GO:0004747">
    <property type="term" value="F:ribokinase activity"/>
    <property type="evidence" value="ECO:0007669"/>
    <property type="project" value="UniProtKB-UniRule"/>
</dbReference>
<protein>
    <recommendedName>
        <fullName evidence="3 12">Ribokinase</fullName>
        <shortName evidence="12">RK</shortName>
        <ecNumber evidence="2 12">2.7.1.15</ecNumber>
    </recommendedName>
</protein>
<dbReference type="PANTHER" id="PTHR10584:SF166">
    <property type="entry name" value="RIBOKINASE"/>
    <property type="match status" value="1"/>
</dbReference>
<evidence type="ECO:0000256" key="9">
    <source>
        <dbReference type="ARBA" id="ARBA00022842"/>
    </source>
</evidence>
<feature type="binding site" evidence="12">
    <location>
        <position position="256"/>
    </location>
    <ligand>
        <name>substrate</name>
    </ligand>
</feature>
<keyword evidence="11 12" id="KW-0119">Carbohydrate metabolism</keyword>
<name>A0A7C4KJ09_9CHLR</name>
<dbReference type="HAMAP" id="MF_01987">
    <property type="entry name" value="Ribokinase"/>
    <property type="match status" value="1"/>
</dbReference>
<evidence type="ECO:0000256" key="2">
    <source>
        <dbReference type="ARBA" id="ARBA00012035"/>
    </source>
</evidence>
<comment type="cofactor">
    <cofactor evidence="12">
        <name>Mg(2+)</name>
        <dbReference type="ChEBI" id="CHEBI:18420"/>
    </cofactor>
    <text evidence="12">Requires a divalent cation, most likely magnesium in vivo, as an electrophilic catalyst to aid phosphoryl group transfer. It is the chelate of the metal and the nucleotide that is the actual substrate.</text>
</comment>
<dbReference type="InterPro" id="IPR011877">
    <property type="entry name" value="Ribokinase"/>
</dbReference>
<feature type="binding site" evidence="12">
    <location>
        <position position="188"/>
    </location>
    <ligand>
        <name>ATP</name>
        <dbReference type="ChEBI" id="CHEBI:30616"/>
    </ligand>
</feature>
<feature type="binding site" evidence="12">
    <location>
        <position position="250"/>
    </location>
    <ligand>
        <name>K(+)</name>
        <dbReference type="ChEBI" id="CHEBI:29103"/>
    </ligand>
</feature>
<evidence type="ECO:0000256" key="8">
    <source>
        <dbReference type="ARBA" id="ARBA00022840"/>
    </source>
</evidence>
<comment type="catalytic activity">
    <reaction evidence="12">
        <text>D-ribose + ATP = D-ribose 5-phosphate + ADP + H(+)</text>
        <dbReference type="Rhea" id="RHEA:13697"/>
        <dbReference type="ChEBI" id="CHEBI:15378"/>
        <dbReference type="ChEBI" id="CHEBI:30616"/>
        <dbReference type="ChEBI" id="CHEBI:47013"/>
        <dbReference type="ChEBI" id="CHEBI:78346"/>
        <dbReference type="ChEBI" id="CHEBI:456216"/>
        <dbReference type="EC" id="2.7.1.15"/>
    </reaction>
</comment>
<comment type="activity regulation">
    <text evidence="12">Activated by a monovalent cation that binds near, but not in, the active site. The most likely occupant of the site in vivo is potassium. Ion binding induces a conformational change that may alter substrate affinity.</text>
</comment>
<keyword evidence="4 12" id="KW-0808">Transferase</keyword>
<comment type="pathway">
    <text evidence="12">Carbohydrate metabolism; D-ribose degradation; D-ribose 5-phosphate from beta-D-ribopyranose: step 2/2.</text>
</comment>
<dbReference type="InterPro" id="IPR029056">
    <property type="entry name" value="Ribokinase-like"/>
</dbReference>
<evidence type="ECO:0000256" key="3">
    <source>
        <dbReference type="ARBA" id="ARBA00016943"/>
    </source>
</evidence>
<feature type="domain" description="Carbohydrate kinase PfkB" evidence="13">
    <location>
        <begin position="8"/>
        <end position="297"/>
    </location>
</feature>
<dbReference type="SUPFAM" id="SSF53613">
    <property type="entry name" value="Ribokinase-like"/>
    <property type="match status" value="1"/>
</dbReference>
<dbReference type="NCBIfam" id="TIGR02152">
    <property type="entry name" value="D_ribokin_bact"/>
    <property type="match status" value="1"/>
</dbReference>
<dbReference type="InterPro" id="IPR002139">
    <property type="entry name" value="Ribo/fructo_kinase"/>
</dbReference>
<feature type="binding site" evidence="12">
    <location>
        <position position="291"/>
    </location>
    <ligand>
        <name>K(+)</name>
        <dbReference type="ChEBI" id="CHEBI:29103"/>
    </ligand>
</feature>
<dbReference type="GO" id="GO:0046872">
    <property type="term" value="F:metal ion binding"/>
    <property type="evidence" value="ECO:0007669"/>
    <property type="project" value="UniProtKB-KW"/>
</dbReference>
<dbReference type="PRINTS" id="PR00990">
    <property type="entry name" value="RIBOKINASE"/>
</dbReference>
<comment type="similarity">
    <text evidence="1">Belongs to the carbohydrate kinase pfkB family.</text>
</comment>
<dbReference type="EC" id="2.7.1.15" evidence="2 12"/>
<comment type="caution">
    <text evidence="12">Lacks conserved residue(s) required for the propagation of feature annotation.</text>
</comment>
<dbReference type="EMBL" id="DSYK01000712">
    <property type="protein sequence ID" value="HGS23002.1"/>
    <property type="molecule type" value="Genomic_DNA"/>
</dbReference>
<evidence type="ECO:0000313" key="14">
    <source>
        <dbReference type="EMBL" id="HGS23002.1"/>
    </source>
</evidence>
<evidence type="ECO:0000256" key="6">
    <source>
        <dbReference type="ARBA" id="ARBA00022741"/>
    </source>
</evidence>
<dbReference type="Gene3D" id="3.40.1190.20">
    <property type="match status" value="1"/>
</dbReference>
<feature type="binding site" evidence="12">
    <location>
        <position position="286"/>
    </location>
    <ligand>
        <name>K(+)</name>
        <dbReference type="ChEBI" id="CHEBI:29103"/>
    </ligand>
</feature>
<evidence type="ECO:0000256" key="12">
    <source>
        <dbReference type="HAMAP-Rule" id="MF_01987"/>
    </source>
</evidence>
<keyword evidence="5 12" id="KW-0479">Metal-binding</keyword>
<comment type="caution">
    <text evidence="14">The sequence shown here is derived from an EMBL/GenBank/DDBJ whole genome shotgun (WGS) entry which is preliminary data.</text>
</comment>
<keyword evidence="7 12" id="KW-0418">Kinase</keyword>
<feature type="binding site" evidence="12">
    <location>
        <position position="295"/>
    </location>
    <ligand>
        <name>K(+)</name>
        <dbReference type="ChEBI" id="CHEBI:29103"/>
    </ligand>
</feature>
<comment type="function">
    <text evidence="12">Catalyzes the phosphorylation of ribose at O-5 in a reaction requiring ATP and magnesium. The resulting D-ribose-5-phosphate can then be used either for sythesis of nucleotides, histidine, and tryptophan, or as a component of the pentose phosphate pathway.</text>
</comment>
<evidence type="ECO:0000259" key="13">
    <source>
        <dbReference type="Pfam" id="PF00294"/>
    </source>
</evidence>
<evidence type="ECO:0000256" key="10">
    <source>
        <dbReference type="ARBA" id="ARBA00022958"/>
    </source>
</evidence>
<dbReference type="CDD" id="cd01174">
    <property type="entry name" value="ribokinase"/>
    <property type="match status" value="1"/>
</dbReference>
<keyword evidence="8 12" id="KW-0067">ATP-binding</keyword>
<dbReference type="PROSITE" id="PS00584">
    <property type="entry name" value="PFKB_KINASES_2"/>
    <property type="match status" value="1"/>
</dbReference>
<evidence type="ECO:0000256" key="4">
    <source>
        <dbReference type="ARBA" id="ARBA00022679"/>
    </source>
</evidence>
<proteinExistence type="inferred from homology"/>
<organism evidence="14">
    <name type="scientific">Anaerolinea thermolimosa</name>
    <dbReference type="NCBI Taxonomy" id="229919"/>
    <lineage>
        <taxon>Bacteria</taxon>
        <taxon>Bacillati</taxon>
        <taxon>Chloroflexota</taxon>
        <taxon>Anaerolineae</taxon>
        <taxon>Anaerolineales</taxon>
        <taxon>Anaerolineaceae</taxon>
        <taxon>Anaerolinea</taxon>
    </lineage>
</organism>
<comment type="similarity">
    <text evidence="12">Belongs to the carbohydrate kinase PfkB family. Ribokinase subfamily.</text>
</comment>
<evidence type="ECO:0000256" key="11">
    <source>
        <dbReference type="ARBA" id="ARBA00023277"/>
    </source>
</evidence>
<feature type="binding site" evidence="12">
    <location>
        <begin position="255"/>
        <end position="256"/>
    </location>
    <ligand>
        <name>ATP</name>
        <dbReference type="ChEBI" id="CHEBI:30616"/>
    </ligand>
</feature>
<dbReference type="GO" id="GO:0019303">
    <property type="term" value="P:D-ribose catabolic process"/>
    <property type="evidence" value="ECO:0007669"/>
    <property type="project" value="UniProtKB-UniRule"/>
</dbReference>
<feature type="binding site" evidence="12">
    <location>
        <begin position="15"/>
        <end position="17"/>
    </location>
    <ligand>
        <name>substrate</name>
    </ligand>
</feature>
<reference evidence="14" key="1">
    <citation type="journal article" date="2020" name="mSystems">
        <title>Genome- and Community-Level Interaction Insights into Carbon Utilization and Element Cycling Functions of Hydrothermarchaeota in Hydrothermal Sediment.</title>
        <authorList>
            <person name="Zhou Z."/>
            <person name="Liu Y."/>
            <person name="Xu W."/>
            <person name="Pan J."/>
            <person name="Luo Z.H."/>
            <person name="Li M."/>
        </authorList>
    </citation>
    <scope>NUCLEOTIDE SEQUENCE [LARGE SCALE GENOMIC DNA]</scope>
    <source>
        <strain evidence="14">SpSt-573</strain>
    </source>
</reference>
<dbReference type="InterPro" id="IPR011611">
    <property type="entry name" value="PfkB_dom"/>
</dbReference>
<keyword evidence="10 12" id="KW-0630">Potassium</keyword>
<feature type="binding site" evidence="12">
    <location>
        <begin position="224"/>
        <end position="229"/>
    </location>
    <ligand>
        <name>ATP</name>
        <dbReference type="ChEBI" id="CHEBI:30616"/>
    </ligand>
</feature>
<dbReference type="UniPathway" id="UPA00916">
    <property type="reaction ID" value="UER00889"/>
</dbReference>
<evidence type="ECO:0000256" key="5">
    <source>
        <dbReference type="ARBA" id="ARBA00022723"/>
    </source>
</evidence>
<evidence type="ECO:0000256" key="1">
    <source>
        <dbReference type="ARBA" id="ARBA00005380"/>
    </source>
</evidence>
<dbReference type="GO" id="GO:0005737">
    <property type="term" value="C:cytoplasm"/>
    <property type="evidence" value="ECO:0007669"/>
    <property type="project" value="UniProtKB-SubCell"/>
</dbReference>
<dbReference type="PANTHER" id="PTHR10584">
    <property type="entry name" value="SUGAR KINASE"/>
    <property type="match status" value="1"/>
</dbReference>
<comment type="subunit">
    <text evidence="12">Homodimer.</text>
</comment>
<dbReference type="Pfam" id="PF00294">
    <property type="entry name" value="PfkB"/>
    <property type="match status" value="1"/>
</dbReference>
<dbReference type="AlphaFoldDB" id="A0A7C4KJ09"/>
<dbReference type="GO" id="GO:0005524">
    <property type="term" value="F:ATP binding"/>
    <property type="evidence" value="ECO:0007669"/>
    <property type="project" value="UniProtKB-UniRule"/>
</dbReference>
<dbReference type="InterPro" id="IPR002173">
    <property type="entry name" value="Carboh/pur_kinase_PfkB_CS"/>
</dbReference>
<keyword evidence="12" id="KW-0963">Cytoplasm</keyword>
<keyword evidence="6 12" id="KW-0547">Nucleotide-binding</keyword>
<comment type="subcellular location">
    <subcellularLocation>
        <location evidence="12">Cytoplasm</location>
    </subcellularLocation>
</comment>
<sequence length="309" mass="32940">MVNVAKPIVVIGSSNIDFIMKMDRLPRKGETITNASFMQTFGGKGANQAVGAARAGGEVYFINCVGDDRFGLLIIENLQRLGVHTEYMVQQSGIASGSALVMIDANGDNYLSVAPGANYCLTPQHLQERSEIIEKAEMVMLQYEVTPEILYSAIDLCNSLGKPILFNFAPARPFASAYLRKVDLLVVNEIEAEFLCGFPLHSEEDFEKGKAALLNLGPKTVVITLGSKGALAASPGLSLHVPAFPVQVVDTTAAGDVFCGALAVGLVEGKNLEESLRFANVAAAISVTRLGAQPSAPGREEIEALMKYS</sequence>
<feature type="binding site" evidence="12">
    <location>
        <position position="252"/>
    </location>
    <ligand>
        <name>K(+)</name>
        <dbReference type="ChEBI" id="CHEBI:29103"/>
    </ligand>
</feature>
<evidence type="ECO:0000256" key="7">
    <source>
        <dbReference type="ARBA" id="ARBA00022777"/>
    </source>
</evidence>
<feature type="binding site" evidence="12">
    <location>
        <position position="289"/>
    </location>
    <ligand>
        <name>K(+)</name>
        <dbReference type="ChEBI" id="CHEBI:29103"/>
    </ligand>
</feature>
<feature type="binding site" evidence="12">
    <location>
        <position position="144"/>
    </location>
    <ligand>
        <name>substrate</name>
    </ligand>
</feature>
<feature type="binding site" evidence="12">
    <location>
        <begin position="43"/>
        <end position="47"/>
    </location>
    <ligand>
        <name>substrate</name>
    </ligand>
</feature>
<feature type="active site" description="Proton acceptor" evidence="12">
    <location>
        <position position="256"/>
    </location>
</feature>